<keyword evidence="4" id="KW-0997">Cell inner membrane</keyword>
<comment type="caution">
    <text evidence="13">The sequence shown here is derived from an EMBL/GenBank/DDBJ whole genome shotgun (WGS) entry which is preliminary data.</text>
</comment>
<name>A0A495W7X8_9PSEU</name>
<dbReference type="RefSeq" id="WP_121009890.1">
    <property type="nucleotide sequence ID" value="NZ_RBXO01000001.1"/>
</dbReference>
<evidence type="ECO:0000259" key="12">
    <source>
        <dbReference type="PROSITE" id="PS50929"/>
    </source>
</evidence>
<feature type="transmembrane region" description="Helical" evidence="10">
    <location>
        <begin position="27"/>
        <end position="48"/>
    </location>
</feature>
<evidence type="ECO:0000256" key="10">
    <source>
        <dbReference type="SAM" id="Phobius"/>
    </source>
</evidence>
<accession>A0A495W7X8</accession>
<dbReference type="SMART" id="SM00382">
    <property type="entry name" value="AAA"/>
    <property type="match status" value="1"/>
</dbReference>
<evidence type="ECO:0000313" key="14">
    <source>
        <dbReference type="Proteomes" id="UP000282084"/>
    </source>
</evidence>
<keyword evidence="14" id="KW-1185">Reference proteome</keyword>
<evidence type="ECO:0000256" key="4">
    <source>
        <dbReference type="ARBA" id="ARBA00022519"/>
    </source>
</evidence>
<evidence type="ECO:0000256" key="1">
    <source>
        <dbReference type="ARBA" id="ARBA00004651"/>
    </source>
</evidence>
<feature type="transmembrane region" description="Helical" evidence="10">
    <location>
        <begin position="60"/>
        <end position="81"/>
    </location>
</feature>
<evidence type="ECO:0000259" key="11">
    <source>
        <dbReference type="PROSITE" id="PS50893"/>
    </source>
</evidence>
<proteinExistence type="predicted"/>
<dbReference type="OrthoDB" id="9806127at2"/>
<dbReference type="GO" id="GO:0005524">
    <property type="term" value="F:ATP binding"/>
    <property type="evidence" value="ECO:0007669"/>
    <property type="project" value="UniProtKB-KW"/>
</dbReference>
<keyword evidence="2" id="KW-0813">Transport</keyword>
<evidence type="ECO:0000256" key="2">
    <source>
        <dbReference type="ARBA" id="ARBA00022448"/>
    </source>
</evidence>
<dbReference type="Proteomes" id="UP000282084">
    <property type="component" value="Unassembled WGS sequence"/>
</dbReference>
<dbReference type="PANTHER" id="PTHR43394">
    <property type="entry name" value="ATP-DEPENDENT PERMEASE MDL1, MITOCHONDRIAL"/>
    <property type="match status" value="1"/>
</dbReference>
<dbReference type="Gene3D" id="3.40.50.300">
    <property type="entry name" value="P-loop containing nucleotide triphosphate hydrolases"/>
    <property type="match status" value="1"/>
</dbReference>
<organism evidence="13 14">
    <name type="scientific">Saccharothrix australiensis</name>
    <dbReference type="NCBI Taxonomy" id="2072"/>
    <lineage>
        <taxon>Bacteria</taxon>
        <taxon>Bacillati</taxon>
        <taxon>Actinomycetota</taxon>
        <taxon>Actinomycetes</taxon>
        <taxon>Pseudonocardiales</taxon>
        <taxon>Pseudonocardiaceae</taxon>
        <taxon>Saccharothrix</taxon>
    </lineage>
</organism>
<keyword evidence="9 10" id="KW-0472">Membrane</keyword>
<dbReference type="GO" id="GO:0016887">
    <property type="term" value="F:ATP hydrolysis activity"/>
    <property type="evidence" value="ECO:0007669"/>
    <property type="project" value="InterPro"/>
</dbReference>
<dbReference type="EMBL" id="RBXO01000001">
    <property type="protein sequence ID" value="RKT57772.1"/>
    <property type="molecule type" value="Genomic_DNA"/>
</dbReference>
<dbReference type="FunFam" id="3.40.50.300:FF:001001">
    <property type="entry name" value="Multidrug ABC transporter ATP-binding protein"/>
    <property type="match status" value="1"/>
</dbReference>
<dbReference type="Pfam" id="PF00005">
    <property type="entry name" value="ABC_tran"/>
    <property type="match status" value="1"/>
</dbReference>
<evidence type="ECO:0000256" key="6">
    <source>
        <dbReference type="ARBA" id="ARBA00022741"/>
    </source>
</evidence>
<evidence type="ECO:0000256" key="3">
    <source>
        <dbReference type="ARBA" id="ARBA00022475"/>
    </source>
</evidence>
<dbReference type="InterPro" id="IPR036640">
    <property type="entry name" value="ABC1_TM_sf"/>
</dbReference>
<dbReference type="Pfam" id="PF00664">
    <property type="entry name" value="ABC_membrane"/>
    <property type="match status" value="1"/>
</dbReference>
<comment type="subcellular location">
    <subcellularLocation>
        <location evidence="1">Cell membrane</location>
        <topology evidence="1">Multi-pass membrane protein</topology>
    </subcellularLocation>
</comment>
<dbReference type="GO" id="GO:0005886">
    <property type="term" value="C:plasma membrane"/>
    <property type="evidence" value="ECO:0007669"/>
    <property type="project" value="UniProtKB-SubCell"/>
</dbReference>
<keyword evidence="8 10" id="KW-1133">Transmembrane helix</keyword>
<dbReference type="AlphaFoldDB" id="A0A495W7X8"/>
<dbReference type="CDD" id="cd07346">
    <property type="entry name" value="ABC_6TM_exporters"/>
    <property type="match status" value="1"/>
</dbReference>
<dbReference type="PROSITE" id="PS50929">
    <property type="entry name" value="ABC_TM1F"/>
    <property type="match status" value="1"/>
</dbReference>
<dbReference type="InterPro" id="IPR039421">
    <property type="entry name" value="Type_1_exporter"/>
</dbReference>
<dbReference type="PROSITE" id="PS50893">
    <property type="entry name" value="ABC_TRANSPORTER_2"/>
    <property type="match status" value="1"/>
</dbReference>
<reference evidence="13 14" key="1">
    <citation type="submission" date="2018-10" db="EMBL/GenBank/DDBJ databases">
        <title>Sequencing the genomes of 1000 actinobacteria strains.</title>
        <authorList>
            <person name="Klenk H.-P."/>
        </authorList>
    </citation>
    <scope>NUCLEOTIDE SEQUENCE [LARGE SCALE GENOMIC DNA]</scope>
    <source>
        <strain evidence="13 14">DSM 43800</strain>
    </source>
</reference>
<keyword evidence="7 13" id="KW-0067">ATP-binding</keyword>
<dbReference type="SUPFAM" id="SSF90123">
    <property type="entry name" value="ABC transporter transmembrane region"/>
    <property type="match status" value="1"/>
</dbReference>
<keyword evidence="3" id="KW-1003">Cell membrane</keyword>
<evidence type="ECO:0000256" key="7">
    <source>
        <dbReference type="ARBA" id="ARBA00022840"/>
    </source>
</evidence>
<keyword evidence="5 10" id="KW-0812">Transmembrane</keyword>
<dbReference type="InterPro" id="IPR003593">
    <property type="entry name" value="AAA+_ATPase"/>
</dbReference>
<dbReference type="InterPro" id="IPR027417">
    <property type="entry name" value="P-loop_NTPase"/>
</dbReference>
<evidence type="ECO:0000256" key="8">
    <source>
        <dbReference type="ARBA" id="ARBA00022989"/>
    </source>
</evidence>
<dbReference type="InterPro" id="IPR011527">
    <property type="entry name" value="ABC1_TM_dom"/>
</dbReference>
<gene>
    <name evidence="13" type="ORF">C8E97_6497</name>
</gene>
<protein>
    <submittedName>
        <fullName evidence="13">ATP-binding cassette subfamily C protein</fullName>
    </submittedName>
</protein>
<keyword evidence="6" id="KW-0547">Nucleotide-binding</keyword>
<dbReference type="Gene3D" id="1.20.1560.10">
    <property type="entry name" value="ABC transporter type 1, transmembrane domain"/>
    <property type="match status" value="1"/>
</dbReference>
<evidence type="ECO:0000313" key="13">
    <source>
        <dbReference type="EMBL" id="RKT57772.1"/>
    </source>
</evidence>
<evidence type="ECO:0000256" key="5">
    <source>
        <dbReference type="ARBA" id="ARBA00022692"/>
    </source>
</evidence>
<dbReference type="SUPFAM" id="SSF52540">
    <property type="entry name" value="P-loop containing nucleoside triphosphate hydrolases"/>
    <property type="match status" value="1"/>
</dbReference>
<dbReference type="PANTHER" id="PTHR43394:SF1">
    <property type="entry name" value="ATP-BINDING CASSETTE SUB-FAMILY B MEMBER 10, MITOCHONDRIAL"/>
    <property type="match status" value="1"/>
</dbReference>
<evidence type="ECO:0000256" key="9">
    <source>
        <dbReference type="ARBA" id="ARBA00023136"/>
    </source>
</evidence>
<dbReference type="GO" id="GO:0015421">
    <property type="term" value="F:ABC-type oligopeptide transporter activity"/>
    <property type="evidence" value="ECO:0007669"/>
    <property type="project" value="TreeGrafter"/>
</dbReference>
<dbReference type="InterPro" id="IPR003439">
    <property type="entry name" value="ABC_transporter-like_ATP-bd"/>
</dbReference>
<feature type="domain" description="ABC transmembrane type-1" evidence="12">
    <location>
        <begin position="28"/>
        <end position="310"/>
    </location>
</feature>
<feature type="domain" description="ABC transporter" evidence="11">
    <location>
        <begin position="344"/>
        <end position="584"/>
    </location>
</feature>
<sequence length="597" mass="64148">MNRLPLAAPEDLRDWLRQYLRADRRGVVVVLALTVAATVAGLVGPALLGEFVESVQRGTTTAHVDLLAIAFVVALVVQVLLHRASRVRAAVLGEAALARTRERFVDRVLRLPLGEVDSVDSGDMLSRATSDVEKLDEGVRHALPQIFTALVLLALTLGAMLVTSPLLTLVALITTPLLVLSTRWYRKRALPAYERLLEQWSDVRSSTHESVLGAFTVESLRLSGRRIDHGNRLLARARKTQKHTIGLQSRYFPCLDLSVFLPMAAMLLLGGWAYANDLVSLAALTAMVLYVERLADPLGDLMAWLDELQMGWAALRRILGVERIRVDREDTAGVPAEQGTGGSVVLRGVRFGYTPDRPVLHGIDLEVAAGERIAVVGSSGAGKSTLGKLLAGVHRPTAGTVHVDGVDVSDLGADELRKRIAMVTQDTHVFAGTVRDNLALPEPPAGQPDGWTDEQLLEAARAVGADEWIESCDDGLDTEVGPGETHVPEAVAQQFALVRILLAQPQVLLLDEATSALDAAASEHAEGALSAVARGRTVIAIAHRLDVARDADRIALMEGGRLVELGSHDELLEQGGLYARLWRAWTAAEAETAGAAG</sequence>